<evidence type="ECO:0000256" key="3">
    <source>
        <dbReference type="ARBA" id="ARBA00023295"/>
    </source>
</evidence>
<keyword evidence="2 4" id="KW-0378">Hydrolase</keyword>
<evidence type="ECO:0000313" key="7">
    <source>
        <dbReference type="Proteomes" id="UP001300692"/>
    </source>
</evidence>
<dbReference type="PANTHER" id="PTHR43772:SF5">
    <property type="entry name" value="BETA-1,4-XYLOSIDASE (EUROFUNG)"/>
    <property type="match status" value="1"/>
</dbReference>
<dbReference type="Gene3D" id="2.115.10.20">
    <property type="entry name" value="Glycosyl hydrolase domain, family 43"/>
    <property type="match status" value="1"/>
</dbReference>
<protein>
    <submittedName>
        <fullName evidence="6">Family 43 glycosylhydrolase</fullName>
    </submittedName>
</protein>
<evidence type="ECO:0000256" key="2">
    <source>
        <dbReference type="ARBA" id="ARBA00022801"/>
    </source>
</evidence>
<keyword evidence="5" id="KW-0732">Signal</keyword>
<dbReference type="RefSeq" id="WP_264140224.1">
    <property type="nucleotide sequence ID" value="NZ_JAOYOD010000001.1"/>
</dbReference>
<dbReference type="CDD" id="cd08990">
    <property type="entry name" value="GH43_AXH_like"/>
    <property type="match status" value="1"/>
</dbReference>
<sequence>MKVSIGLLLMAMSIQVFAQKENSNTEPYPFGNPVIKHMYTADASPHVMPDGRVWMVTSVDLDEGGGYSTMHSYHTFSSADMRNWTDHGEVFSIEDIAPNENPKVDDYALWAPDMVYRNGKYYLYYPVHIRHRQDLQDNGRPKVTTYIAVAVSNSPDQKFTVLKDKIEGTRGIDPSIFVDDDDEVYLYWGSHWVAKLKDNMFELATEPVKLEYGEKNFMEAPWMHKRKGKYYFNYHTKYGKPVSKENPDNIDREKSRLDYSWGDSPMGPLSYGGILNYELGYGVNEGPKYMDYDYVPWRLTQSNHGGVVTYHGKDYLFYHTSALSSWRQDCFVEEGTWTQRSVCVDEIRYNEDGSVRPVQQTVSGVVPVKVDQPFEIKVDLTKAEISGAKLKGQELSITKNATTIKLKDVDFGSGYYYFDLTHQVKEGVKVSIRLDDVQSGYTVGTIILSELENTTMLREAEGKHDVYITIEGAKKETLSDLRFFAGAPQKL</sequence>
<dbReference type="SUPFAM" id="SSF75005">
    <property type="entry name" value="Arabinanase/levansucrase/invertase"/>
    <property type="match status" value="1"/>
</dbReference>
<comment type="caution">
    <text evidence="6">The sequence shown here is derived from an EMBL/GenBank/DDBJ whole genome shotgun (WGS) entry which is preliminary data.</text>
</comment>
<evidence type="ECO:0000313" key="6">
    <source>
        <dbReference type="EMBL" id="MCV9389301.1"/>
    </source>
</evidence>
<evidence type="ECO:0000256" key="5">
    <source>
        <dbReference type="SAM" id="SignalP"/>
    </source>
</evidence>
<organism evidence="6 7">
    <name type="scientific">Reichenbachiella ulvae</name>
    <dbReference type="NCBI Taxonomy" id="2980104"/>
    <lineage>
        <taxon>Bacteria</taxon>
        <taxon>Pseudomonadati</taxon>
        <taxon>Bacteroidota</taxon>
        <taxon>Cytophagia</taxon>
        <taxon>Cytophagales</taxon>
        <taxon>Reichenbachiellaceae</taxon>
        <taxon>Reichenbachiella</taxon>
    </lineage>
</organism>
<dbReference type="PANTHER" id="PTHR43772">
    <property type="entry name" value="ENDO-1,4-BETA-XYLANASE"/>
    <property type="match status" value="1"/>
</dbReference>
<dbReference type="InterPro" id="IPR023296">
    <property type="entry name" value="Glyco_hydro_beta-prop_sf"/>
</dbReference>
<accession>A0ABT3D026</accession>
<evidence type="ECO:0000256" key="4">
    <source>
        <dbReference type="RuleBase" id="RU361187"/>
    </source>
</evidence>
<dbReference type="Proteomes" id="UP001300692">
    <property type="component" value="Unassembled WGS sequence"/>
</dbReference>
<feature type="signal peptide" evidence="5">
    <location>
        <begin position="1"/>
        <end position="18"/>
    </location>
</feature>
<proteinExistence type="inferred from homology"/>
<evidence type="ECO:0000256" key="1">
    <source>
        <dbReference type="ARBA" id="ARBA00009865"/>
    </source>
</evidence>
<dbReference type="InterPro" id="IPR052176">
    <property type="entry name" value="Glycosyl_Hydrlase_43_Enz"/>
</dbReference>
<keyword evidence="3 4" id="KW-0326">Glycosidase</keyword>
<dbReference type="Pfam" id="PF04616">
    <property type="entry name" value="Glyco_hydro_43"/>
    <property type="match status" value="1"/>
</dbReference>
<dbReference type="InterPro" id="IPR006710">
    <property type="entry name" value="Glyco_hydro_43"/>
</dbReference>
<keyword evidence="7" id="KW-1185">Reference proteome</keyword>
<reference evidence="6 7" key="1">
    <citation type="submission" date="2022-10" db="EMBL/GenBank/DDBJ databases">
        <title>Comparative genomics and taxonomic characterization of three novel marine species of genus Reichenbachiella exhibiting antioxidant and polysaccharide degradation activities.</title>
        <authorList>
            <person name="Muhammad N."/>
            <person name="Lee Y.-J."/>
            <person name="Ko J."/>
            <person name="Kim S.-G."/>
        </authorList>
    </citation>
    <scope>NUCLEOTIDE SEQUENCE [LARGE SCALE GENOMIC DNA]</scope>
    <source>
        <strain evidence="6 7">ABR2-5</strain>
    </source>
</reference>
<gene>
    <name evidence="6" type="ORF">N7U62_21730</name>
</gene>
<feature type="chain" id="PRO_5046153828" evidence="5">
    <location>
        <begin position="19"/>
        <end position="491"/>
    </location>
</feature>
<dbReference type="Gene3D" id="2.60.120.260">
    <property type="entry name" value="Galactose-binding domain-like"/>
    <property type="match status" value="1"/>
</dbReference>
<comment type="similarity">
    <text evidence="1 4">Belongs to the glycosyl hydrolase 43 family.</text>
</comment>
<dbReference type="EMBL" id="JAOYOD010000001">
    <property type="protein sequence ID" value="MCV9389301.1"/>
    <property type="molecule type" value="Genomic_DNA"/>
</dbReference>
<name>A0ABT3D026_9BACT</name>